<evidence type="ECO:0000259" key="6">
    <source>
        <dbReference type="Pfam" id="PF00419"/>
    </source>
</evidence>
<name>A0A159ZW08_PSEFL</name>
<evidence type="ECO:0000313" key="8">
    <source>
        <dbReference type="Proteomes" id="UP000076083"/>
    </source>
</evidence>
<reference evidence="7 8" key="2">
    <citation type="journal article" date="2018" name="Nature">
        <title>Mutant phenotypes for thousands of bacterial genes of unknown function.</title>
        <authorList>
            <person name="Price M.N."/>
            <person name="Wetmore K.M."/>
            <person name="Waters R.J."/>
            <person name="Callaghan M."/>
            <person name="Ray J."/>
            <person name="Liu H."/>
            <person name="Kuehl J.V."/>
            <person name="Melnyk R.A."/>
            <person name="Lamson J.S."/>
            <person name="Suh Y."/>
            <person name="Carlson H.K."/>
            <person name="Esquivel Z."/>
            <person name="Sadeeshkumar H."/>
            <person name="Chakraborty R."/>
            <person name="Zane G.M."/>
            <person name="Rubin B.E."/>
            <person name="Wall J.D."/>
            <person name="Visel A."/>
            <person name="Bristow J."/>
            <person name="Blow M.J."/>
            <person name="Arkin A.P."/>
            <person name="Deutschbauer A.M."/>
        </authorList>
    </citation>
    <scope>NUCLEOTIDE SEQUENCE [LARGE SCALE GENOMIC DNA]</scope>
    <source>
        <strain evidence="7 8">FW300-N2E2</strain>
    </source>
</reference>
<dbReference type="GO" id="GO:0043709">
    <property type="term" value="P:cell adhesion involved in single-species biofilm formation"/>
    <property type="evidence" value="ECO:0007669"/>
    <property type="project" value="TreeGrafter"/>
</dbReference>
<dbReference type="Proteomes" id="UP000076083">
    <property type="component" value="Chromosome"/>
</dbReference>
<accession>A0A159ZW08</accession>
<comment type="similarity">
    <text evidence="2">Belongs to the fimbrial protein family.</text>
</comment>
<keyword evidence="4" id="KW-0281">Fimbrium</keyword>
<feature type="chain" id="PRO_5007811639" evidence="5">
    <location>
        <begin position="24"/>
        <end position="182"/>
    </location>
</feature>
<dbReference type="EMBL" id="CP015225">
    <property type="protein sequence ID" value="AMZ70282.1"/>
    <property type="molecule type" value="Genomic_DNA"/>
</dbReference>
<dbReference type="InterPro" id="IPR050263">
    <property type="entry name" value="Bact_Fimbrial_Adh_Pro"/>
</dbReference>
<feature type="domain" description="Fimbrial-type adhesion" evidence="6">
    <location>
        <begin position="28"/>
        <end position="180"/>
    </location>
</feature>
<evidence type="ECO:0000313" key="7">
    <source>
        <dbReference type="EMBL" id="AMZ70282.1"/>
    </source>
</evidence>
<feature type="signal peptide" evidence="5">
    <location>
        <begin position="1"/>
        <end position="23"/>
    </location>
</feature>
<evidence type="ECO:0000256" key="4">
    <source>
        <dbReference type="ARBA" id="ARBA00023263"/>
    </source>
</evidence>
<keyword evidence="3 5" id="KW-0732">Signal</keyword>
<gene>
    <name evidence="7" type="ORF">TK06_03885</name>
</gene>
<dbReference type="RefSeq" id="WP_063320906.1">
    <property type="nucleotide sequence ID" value="NZ_CP015225.1"/>
</dbReference>
<evidence type="ECO:0000256" key="3">
    <source>
        <dbReference type="ARBA" id="ARBA00022729"/>
    </source>
</evidence>
<sequence length="182" mass="18293">MKKTSLALCLGLATSLAGTAALANTGTIHFQGEITASTCPIEVVNPGDGTIGNTVYMGSVDASHFTQVGDELLGKDFVLRVKGGSGCVIAPGQTATTTFNGAADSSGDYFAVAPTPGHAMGVSIAIRDKSGAAIAPGTSSVAYNLVAGGETDMLFHARYRSTAATVTPGPASAHIMFLVNII</sequence>
<evidence type="ECO:0000256" key="2">
    <source>
        <dbReference type="ARBA" id="ARBA00006671"/>
    </source>
</evidence>
<dbReference type="InterPro" id="IPR008966">
    <property type="entry name" value="Adhesion_dom_sf"/>
</dbReference>
<comment type="subcellular location">
    <subcellularLocation>
        <location evidence="1">Fimbrium</location>
    </subcellularLocation>
</comment>
<proteinExistence type="inferred from homology"/>
<dbReference type="InterPro" id="IPR036937">
    <property type="entry name" value="Adhesion_dom_fimbrial_sf"/>
</dbReference>
<dbReference type="Gene3D" id="2.60.40.1090">
    <property type="entry name" value="Fimbrial-type adhesion domain"/>
    <property type="match status" value="1"/>
</dbReference>
<organism evidence="7 8">
    <name type="scientific">Pseudomonas fluorescens</name>
    <dbReference type="NCBI Taxonomy" id="294"/>
    <lineage>
        <taxon>Bacteria</taxon>
        <taxon>Pseudomonadati</taxon>
        <taxon>Pseudomonadota</taxon>
        <taxon>Gammaproteobacteria</taxon>
        <taxon>Pseudomonadales</taxon>
        <taxon>Pseudomonadaceae</taxon>
        <taxon>Pseudomonas</taxon>
    </lineage>
</organism>
<evidence type="ECO:0000256" key="1">
    <source>
        <dbReference type="ARBA" id="ARBA00004561"/>
    </source>
</evidence>
<dbReference type="SUPFAM" id="SSF49401">
    <property type="entry name" value="Bacterial adhesins"/>
    <property type="match status" value="1"/>
</dbReference>
<dbReference type="PANTHER" id="PTHR33420:SF12">
    <property type="entry name" value="FIMBRIN-LIKE PROTEIN FIMI-RELATED"/>
    <property type="match status" value="1"/>
</dbReference>
<dbReference type="GO" id="GO:0009289">
    <property type="term" value="C:pilus"/>
    <property type="evidence" value="ECO:0007669"/>
    <property type="project" value="UniProtKB-SubCell"/>
</dbReference>
<dbReference type="Pfam" id="PF00419">
    <property type="entry name" value="Fimbrial"/>
    <property type="match status" value="1"/>
</dbReference>
<protein>
    <submittedName>
        <fullName evidence="7">Pilus assembly protein</fullName>
    </submittedName>
</protein>
<dbReference type="InterPro" id="IPR000259">
    <property type="entry name" value="Adhesion_dom_fimbrial"/>
</dbReference>
<dbReference type="AlphaFoldDB" id="A0A159ZW08"/>
<dbReference type="PANTHER" id="PTHR33420">
    <property type="entry name" value="FIMBRIAL SUBUNIT ELFA-RELATED"/>
    <property type="match status" value="1"/>
</dbReference>
<evidence type="ECO:0000256" key="5">
    <source>
        <dbReference type="SAM" id="SignalP"/>
    </source>
</evidence>
<reference evidence="8" key="1">
    <citation type="submission" date="2016-04" db="EMBL/GenBank/DDBJ databases">
        <authorList>
            <person name="Ray J."/>
            <person name="Price M."/>
            <person name="Deutschbauer A."/>
        </authorList>
    </citation>
    <scope>NUCLEOTIDE SEQUENCE [LARGE SCALE GENOMIC DNA]</scope>
    <source>
        <strain evidence="8">FW300-N2E2</strain>
    </source>
</reference>